<dbReference type="PANTHER" id="PTHR48154">
    <property type="entry name" value="PROTEIN, PUTATIVE-RELATED"/>
    <property type="match status" value="1"/>
</dbReference>
<evidence type="ECO:0000313" key="5">
    <source>
        <dbReference type="Proteomes" id="UP000257109"/>
    </source>
</evidence>
<proteinExistence type="predicted"/>
<dbReference type="Pfam" id="PF24924">
    <property type="entry name" value="DUF7745"/>
    <property type="match status" value="1"/>
</dbReference>
<feature type="domain" description="DUF7745" evidence="3">
    <location>
        <begin position="1"/>
        <end position="168"/>
    </location>
</feature>
<keyword evidence="5" id="KW-1185">Reference proteome</keyword>
<evidence type="ECO:0000259" key="3">
    <source>
        <dbReference type="Pfam" id="PF24924"/>
    </source>
</evidence>
<accession>A0A371HEG4</accession>
<name>A0A371HEG4_MUCPR</name>
<evidence type="ECO:0000256" key="1">
    <source>
        <dbReference type="SAM" id="Coils"/>
    </source>
</evidence>
<dbReference type="Proteomes" id="UP000257109">
    <property type="component" value="Unassembled WGS sequence"/>
</dbReference>
<reference evidence="4" key="1">
    <citation type="submission" date="2018-05" db="EMBL/GenBank/DDBJ databases">
        <title>Draft genome of Mucuna pruriens seed.</title>
        <authorList>
            <person name="Nnadi N.E."/>
            <person name="Vos R."/>
            <person name="Hasami M.H."/>
            <person name="Devisetty U.K."/>
            <person name="Aguiy J.C."/>
        </authorList>
    </citation>
    <scope>NUCLEOTIDE SEQUENCE [LARGE SCALE GENOMIC DNA]</scope>
    <source>
        <strain evidence="4">JCA_2017</strain>
    </source>
</reference>
<comment type="caution">
    <text evidence="4">The sequence shown here is derived from an EMBL/GenBank/DDBJ whole genome shotgun (WGS) entry which is preliminary data.</text>
</comment>
<dbReference type="PANTHER" id="PTHR48154:SF1">
    <property type="entry name" value="PROTEIN, PUTATIVE-RELATED"/>
    <property type="match status" value="1"/>
</dbReference>
<gene>
    <name evidence="4" type="ORF">CR513_15542</name>
</gene>
<organism evidence="4 5">
    <name type="scientific">Mucuna pruriens</name>
    <name type="common">Velvet bean</name>
    <name type="synonym">Dolichos pruriens</name>
    <dbReference type="NCBI Taxonomy" id="157652"/>
    <lineage>
        <taxon>Eukaryota</taxon>
        <taxon>Viridiplantae</taxon>
        <taxon>Streptophyta</taxon>
        <taxon>Embryophyta</taxon>
        <taxon>Tracheophyta</taxon>
        <taxon>Spermatophyta</taxon>
        <taxon>Magnoliopsida</taxon>
        <taxon>eudicotyledons</taxon>
        <taxon>Gunneridae</taxon>
        <taxon>Pentapetalae</taxon>
        <taxon>rosids</taxon>
        <taxon>fabids</taxon>
        <taxon>Fabales</taxon>
        <taxon>Fabaceae</taxon>
        <taxon>Papilionoideae</taxon>
        <taxon>50 kb inversion clade</taxon>
        <taxon>NPAAA clade</taxon>
        <taxon>indigoferoid/millettioid clade</taxon>
        <taxon>Phaseoleae</taxon>
        <taxon>Mucuna</taxon>
    </lineage>
</organism>
<protein>
    <recommendedName>
        <fullName evidence="3">DUF7745 domain-containing protein</fullName>
    </recommendedName>
</protein>
<keyword evidence="1" id="KW-0175">Coiled coil</keyword>
<dbReference type="AlphaFoldDB" id="A0A371HEG4"/>
<evidence type="ECO:0000313" key="4">
    <source>
        <dbReference type="EMBL" id="RDY01162.1"/>
    </source>
</evidence>
<feature type="coiled-coil region" evidence="1">
    <location>
        <begin position="258"/>
        <end position="327"/>
    </location>
</feature>
<sequence>MDVYELLVYGIMLFPQIEHYVDLAAVDAFLGRQDWGEHPVVAVLANTYQTLDYCSKKNGRGLRCCTSLLFLWLTMHLFHSGKKTRCPIEDHYWSCIKPLMKLNGRQAWTKLWRSQSTGTHSGMKGRMGFPNIPLMGTQGAINYNHELHSGKLGILWSCPRRKRQLHPLLSTPGKRSSEKNLNRGCGAVGKSWLQHRIEYTFLTFSDPWFEVAKDELAGLRRPSKRKRKELDSWESEGNRGASPKAECWFRTVAQEKSLERALLEKEELVAALADARLKENDAKDHLHQLQEQITLLEADVTKGKLHNERLEKQRRQGLVELADERRKAADLGLRADTIV</sequence>
<feature type="non-terminal residue" evidence="4">
    <location>
        <position position="1"/>
    </location>
</feature>
<dbReference type="EMBL" id="QJKJ01002823">
    <property type="protein sequence ID" value="RDY01162.1"/>
    <property type="molecule type" value="Genomic_DNA"/>
</dbReference>
<evidence type="ECO:0000256" key="2">
    <source>
        <dbReference type="SAM" id="MobiDB-lite"/>
    </source>
</evidence>
<dbReference type="InterPro" id="IPR056647">
    <property type="entry name" value="DUF7745"/>
</dbReference>
<feature type="region of interest" description="Disordered" evidence="2">
    <location>
        <begin position="221"/>
        <end position="242"/>
    </location>
</feature>